<dbReference type="RefSeq" id="WP_077132062.1">
    <property type="nucleotide sequence ID" value="NZ_CP014263.1"/>
</dbReference>
<name>A0A1P9WZ27_9BACT</name>
<organism evidence="2 3">
    <name type="scientific">Spirosoma montaniterrae</name>
    <dbReference type="NCBI Taxonomy" id="1178516"/>
    <lineage>
        <taxon>Bacteria</taxon>
        <taxon>Pseudomonadati</taxon>
        <taxon>Bacteroidota</taxon>
        <taxon>Cytophagia</taxon>
        <taxon>Cytophagales</taxon>
        <taxon>Cytophagaceae</taxon>
        <taxon>Spirosoma</taxon>
    </lineage>
</organism>
<dbReference type="OrthoDB" id="843771at2"/>
<dbReference type="AlphaFoldDB" id="A0A1P9WZ27"/>
<keyword evidence="1" id="KW-0732">Signal</keyword>
<proteinExistence type="predicted"/>
<dbReference type="InterPro" id="IPR011990">
    <property type="entry name" value="TPR-like_helical_dom_sf"/>
</dbReference>
<dbReference type="PROSITE" id="PS51257">
    <property type="entry name" value="PROKAR_LIPOPROTEIN"/>
    <property type="match status" value="1"/>
</dbReference>
<evidence type="ECO:0008006" key="4">
    <source>
        <dbReference type="Google" id="ProtNLM"/>
    </source>
</evidence>
<keyword evidence="3" id="KW-1185">Reference proteome</keyword>
<dbReference type="Proteomes" id="UP000187941">
    <property type="component" value="Chromosome"/>
</dbReference>
<dbReference type="Gene3D" id="1.25.40.390">
    <property type="match status" value="1"/>
</dbReference>
<feature type="chain" id="PRO_5012614121" description="SusD/RagB family nutrient-binding outer membrane lipoprotein" evidence="1">
    <location>
        <begin position="24"/>
        <end position="510"/>
    </location>
</feature>
<dbReference type="KEGG" id="smon:AWR27_15650"/>
<dbReference type="SUPFAM" id="SSF48452">
    <property type="entry name" value="TPR-like"/>
    <property type="match status" value="1"/>
</dbReference>
<reference evidence="2 3" key="1">
    <citation type="submission" date="2016-01" db="EMBL/GenBank/DDBJ databases">
        <authorList>
            <person name="Oliw E.H."/>
        </authorList>
    </citation>
    <scope>NUCLEOTIDE SEQUENCE [LARGE SCALE GENOMIC DNA]</scope>
    <source>
        <strain evidence="2 3">DY10</strain>
    </source>
</reference>
<evidence type="ECO:0000313" key="3">
    <source>
        <dbReference type="Proteomes" id="UP000187941"/>
    </source>
</evidence>
<dbReference type="EMBL" id="CP014263">
    <property type="protein sequence ID" value="AQG80632.1"/>
    <property type="molecule type" value="Genomic_DNA"/>
</dbReference>
<gene>
    <name evidence="2" type="ORF">AWR27_15650</name>
</gene>
<evidence type="ECO:0000256" key="1">
    <source>
        <dbReference type="SAM" id="SignalP"/>
    </source>
</evidence>
<feature type="signal peptide" evidence="1">
    <location>
        <begin position="1"/>
        <end position="23"/>
    </location>
</feature>
<dbReference type="STRING" id="1178516.AWR27_15650"/>
<evidence type="ECO:0000313" key="2">
    <source>
        <dbReference type="EMBL" id="AQG80632.1"/>
    </source>
</evidence>
<protein>
    <recommendedName>
        <fullName evidence="4">SusD/RagB family nutrient-binding outer membrane lipoprotein</fullName>
    </recommendedName>
</protein>
<dbReference type="InterPro" id="IPR041662">
    <property type="entry name" value="SusD-like_2"/>
</dbReference>
<accession>A0A1P9WZ27</accession>
<sequence length="510" mass="55859">MKKIFLIGSFCAALLFATSCEQGFDQLNVNPNSPTALNPVLLLNNGILSSAYPGGDALVFEAGIVQQIISPNGTVLAGANFNVDNKPRNAANWNNYFQNANRHLVDVIEQTRTNANRSNLYHSARIWRANVMMILTDTYGDIPYTEAGLGYLEGIAFPKYDKQEAIYTDIIKELTEAAAGLDAAKTRETGEIMYQGDVVKWRRLAFSLMLRAGMRLSAVNPTLAQQIVQRAVTGGVMQSNADNAVIRHDANYTNSTGGTLNGSEANNYYLTKPFVDQLKNTNDPRLPAIAVRYVGATSGSQQTAARANRTVAVQIGMPMGFDNPTIPAQATRDGLASFYDYSQLDRTRMGKLASPNYFVTFAQTQLLLAEAVQRGWTTGSAATFYNAGVTAHMQQLAEYDAGSAVAAADITAYLTANPFVPARGLEQIGTQYWIASFLNFPETWANFRRANFPVLTPNPYSGKTIRGNFINRLSYPDAENSVNRTNLDAAIQSQGLRSIDDIDTPVWWDK</sequence>
<dbReference type="Pfam" id="PF12771">
    <property type="entry name" value="SusD-like_2"/>
    <property type="match status" value="1"/>
</dbReference>